<name>A0A328YRH2_9BURK</name>
<keyword evidence="3" id="KW-1185">Reference proteome</keyword>
<dbReference type="SUPFAM" id="SSF53335">
    <property type="entry name" value="S-adenosyl-L-methionine-dependent methyltransferases"/>
    <property type="match status" value="1"/>
</dbReference>
<dbReference type="InterPro" id="IPR041698">
    <property type="entry name" value="Methyltransf_25"/>
</dbReference>
<dbReference type="Pfam" id="PF13649">
    <property type="entry name" value="Methyltransf_25"/>
    <property type="match status" value="1"/>
</dbReference>
<dbReference type="AlphaFoldDB" id="A0A328YRH2"/>
<evidence type="ECO:0000313" key="2">
    <source>
        <dbReference type="EMBL" id="RAR76611.1"/>
    </source>
</evidence>
<dbReference type="GO" id="GO:0032259">
    <property type="term" value="P:methylation"/>
    <property type="evidence" value="ECO:0007669"/>
    <property type="project" value="UniProtKB-KW"/>
</dbReference>
<dbReference type="GO" id="GO:0008168">
    <property type="term" value="F:methyltransferase activity"/>
    <property type="evidence" value="ECO:0007669"/>
    <property type="project" value="UniProtKB-KW"/>
</dbReference>
<proteinExistence type="predicted"/>
<keyword evidence="2" id="KW-0489">Methyltransferase</keyword>
<reference evidence="2 3" key="1">
    <citation type="submission" date="2018-06" db="EMBL/GenBank/DDBJ databases">
        <title>Genomic Encyclopedia of Archaeal and Bacterial Type Strains, Phase II (KMG-II): from individual species to whole genera.</title>
        <authorList>
            <person name="Goeker M."/>
        </authorList>
    </citation>
    <scope>NUCLEOTIDE SEQUENCE [LARGE SCALE GENOMIC DNA]</scope>
    <source>
        <strain evidence="2 3">CFPB 3232</strain>
    </source>
</reference>
<dbReference type="Gene3D" id="3.40.50.150">
    <property type="entry name" value="Vaccinia Virus protein VP39"/>
    <property type="match status" value="1"/>
</dbReference>
<accession>A0A328YRH2</accession>
<feature type="domain" description="Methyltransferase" evidence="1">
    <location>
        <begin position="144"/>
        <end position="225"/>
    </location>
</feature>
<protein>
    <submittedName>
        <fullName evidence="2">Methyltransferase family protein</fullName>
    </submittedName>
</protein>
<sequence length="309" mass="33451">MSQPASARILSHAPGSAPLSDEALQAIEARLRAAGDLPGAPVAQQIELLHAFAALDVGRFLLQNHGLDAHWTHEVVTYTPDGPRGRAAGALERRIFETLPTVLATRERFGIFRAQLQQHVRPGARMASVPCGHMGELLLLDHGAAPDAAIVGIDLDAGALQGAEALARERGLADRVTLRQEDAWQLPPSADFDVLASNGLNIYEPDDARVTALYQRFHGALRPGGTLVTSFLTPPPGLSPESPWDMARLDPQALAFQQLLFMRLIEARWSALRTHATTRGQLEAAGFTDITFIDDRARLFPTVVARRPG</sequence>
<comment type="caution">
    <text evidence="2">The sequence shown here is derived from an EMBL/GenBank/DDBJ whole genome shotgun (WGS) entry which is preliminary data.</text>
</comment>
<dbReference type="InterPro" id="IPR029063">
    <property type="entry name" value="SAM-dependent_MTases_sf"/>
</dbReference>
<dbReference type="CDD" id="cd02440">
    <property type="entry name" value="AdoMet_MTases"/>
    <property type="match status" value="1"/>
</dbReference>
<dbReference type="EMBL" id="QLTA01000045">
    <property type="protein sequence ID" value="RAR76611.1"/>
    <property type="molecule type" value="Genomic_DNA"/>
</dbReference>
<gene>
    <name evidence="2" type="ORF">AX018_104535</name>
</gene>
<organism evidence="2 3">
    <name type="scientific">Paracidovorax anthurii</name>
    <dbReference type="NCBI Taxonomy" id="78229"/>
    <lineage>
        <taxon>Bacteria</taxon>
        <taxon>Pseudomonadati</taxon>
        <taxon>Pseudomonadota</taxon>
        <taxon>Betaproteobacteria</taxon>
        <taxon>Burkholderiales</taxon>
        <taxon>Comamonadaceae</taxon>
        <taxon>Paracidovorax</taxon>
    </lineage>
</organism>
<evidence type="ECO:0000259" key="1">
    <source>
        <dbReference type="Pfam" id="PF13649"/>
    </source>
</evidence>
<evidence type="ECO:0000313" key="3">
    <source>
        <dbReference type="Proteomes" id="UP000248856"/>
    </source>
</evidence>
<dbReference type="Proteomes" id="UP000248856">
    <property type="component" value="Unassembled WGS sequence"/>
</dbReference>
<keyword evidence="2" id="KW-0808">Transferase</keyword>
<dbReference type="OrthoDB" id="5621386at2"/>
<dbReference type="RefSeq" id="WP_111880395.1">
    <property type="nucleotide sequence ID" value="NZ_QLTA01000045.1"/>
</dbReference>